<proteinExistence type="predicted"/>
<sequence>MSVKKVGSFKFRLTKRLLKQQKRTLPIILGKEAKNFFLDSFRRKGFTDFNLKRWIPRRKRLGKGRTSSTLIESATLVKTGTLRRSIRISPTTFRKTRIFTNLKYAAIHNFGLRGLAFGKHLFKMPERKFIGNSRVLEIKLEQRILKEVNKVFK</sequence>
<accession>A0A0F9P301</accession>
<organism evidence="1">
    <name type="scientific">marine sediment metagenome</name>
    <dbReference type="NCBI Taxonomy" id="412755"/>
    <lineage>
        <taxon>unclassified sequences</taxon>
        <taxon>metagenomes</taxon>
        <taxon>ecological metagenomes</taxon>
    </lineage>
</organism>
<gene>
    <name evidence="1" type="ORF">LCGC14_0894790</name>
</gene>
<dbReference type="EMBL" id="LAZR01002882">
    <property type="protein sequence ID" value="KKN24454.1"/>
    <property type="molecule type" value="Genomic_DNA"/>
</dbReference>
<comment type="caution">
    <text evidence="1">The sequence shown here is derived from an EMBL/GenBank/DDBJ whole genome shotgun (WGS) entry which is preliminary data.</text>
</comment>
<evidence type="ECO:0008006" key="2">
    <source>
        <dbReference type="Google" id="ProtNLM"/>
    </source>
</evidence>
<dbReference type="AlphaFoldDB" id="A0A0F9P301"/>
<reference evidence="1" key="1">
    <citation type="journal article" date="2015" name="Nature">
        <title>Complex archaea that bridge the gap between prokaryotes and eukaryotes.</title>
        <authorList>
            <person name="Spang A."/>
            <person name="Saw J.H."/>
            <person name="Jorgensen S.L."/>
            <person name="Zaremba-Niedzwiedzka K."/>
            <person name="Martijn J."/>
            <person name="Lind A.E."/>
            <person name="van Eijk R."/>
            <person name="Schleper C."/>
            <person name="Guy L."/>
            <person name="Ettema T.J."/>
        </authorList>
    </citation>
    <scope>NUCLEOTIDE SEQUENCE</scope>
</reference>
<dbReference type="Pfam" id="PF05069">
    <property type="entry name" value="Phage_tail_S"/>
    <property type="match status" value="1"/>
</dbReference>
<dbReference type="InterPro" id="IPR006522">
    <property type="entry name" value="Phage_virion_morphogenesis"/>
</dbReference>
<evidence type="ECO:0000313" key="1">
    <source>
        <dbReference type="EMBL" id="KKN24454.1"/>
    </source>
</evidence>
<protein>
    <recommendedName>
        <fullName evidence="2">Phage virion morphogenesis protein</fullName>
    </recommendedName>
</protein>
<name>A0A0F9P301_9ZZZZ</name>